<dbReference type="PROSITE" id="PS00356">
    <property type="entry name" value="HTH_LACI_1"/>
    <property type="match status" value="1"/>
</dbReference>
<dbReference type="Gene3D" id="1.10.260.40">
    <property type="entry name" value="lambda repressor-like DNA-binding domains"/>
    <property type="match status" value="1"/>
</dbReference>
<dbReference type="OrthoDB" id="9803256at2"/>
<evidence type="ECO:0000259" key="4">
    <source>
        <dbReference type="PROSITE" id="PS50932"/>
    </source>
</evidence>
<dbReference type="SUPFAM" id="SSF53822">
    <property type="entry name" value="Periplasmic binding protein-like I"/>
    <property type="match status" value="1"/>
</dbReference>
<dbReference type="Pfam" id="PF00356">
    <property type="entry name" value="LacI"/>
    <property type="match status" value="1"/>
</dbReference>
<keyword evidence="1" id="KW-0805">Transcription regulation</keyword>
<evidence type="ECO:0000313" key="7">
    <source>
        <dbReference type="Proteomes" id="UP000199045"/>
    </source>
</evidence>
<dbReference type="InterPro" id="IPR046335">
    <property type="entry name" value="LacI/GalR-like_sensor"/>
</dbReference>
<dbReference type="Pfam" id="PF13377">
    <property type="entry name" value="Peripla_BP_3"/>
    <property type="match status" value="1"/>
</dbReference>
<dbReference type="PROSITE" id="PS50943">
    <property type="entry name" value="HTH_CROC1"/>
    <property type="match status" value="1"/>
</dbReference>
<dbReference type="SUPFAM" id="SSF47413">
    <property type="entry name" value="lambda repressor-like DNA-binding domains"/>
    <property type="match status" value="1"/>
</dbReference>
<evidence type="ECO:0000259" key="5">
    <source>
        <dbReference type="PROSITE" id="PS50943"/>
    </source>
</evidence>
<feature type="domain" description="HTH cro/C1-type" evidence="5">
    <location>
        <begin position="11"/>
        <end position="64"/>
    </location>
</feature>
<gene>
    <name evidence="6" type="ORF">SAMN04488121_10311</name>
</gene>
<dbReference type="Proteomes" id="UP000199045">
    <property type="component" value="Unassembled WGS sequence"/>
</dbReference>
<dbReference type="InterPro" id="IPR028082">
    <property type="entry name" value="Peripla_BP_I"/>
</dbReference>
<dbReference type="AlphaFoldDB" id="A0A1G7QDF5"/>
<dbReference type="CDD" id="cd01392">
    <property type="entry name" value="HTH_LacI"/>
    <property type="match status" value="1"/>
</dbReference>
<dbReference type="STRING" id="104663.SAMN04488121_10311"/>
<reference evidence="6 7" key="1">
    <citation type="submission" date="2016-10" db="EMBL/GenBank/DDBJ databases">
        <authorList>
            <person name="de Groot N.N."/>
        </authorList>
    </citation>
    <scope>NUCLEOTIDE SEQUENCE [LARGE SCALE GENOMIC DNA]</scope>
    <source>
        <strain evidence="6 7">DSM 527</strain>
    </source>
</reference>
<dbReference type="Gene3D" id="3.40.50.2300">
    <property type="match status" value="2"/>
</dbReference>
<dbReference type="InterPro" id="IPR010982">
    <property type="entry name" value="Lambda_DNA-bd_dom_sf"/>
</dbReference>
<evidence type="ECO:0000256" key="1">
    <source>
        <dbReference type="ARBA" id="ARBA00023015"/>
    </source>
</evidence>
<dbReference type="PANTHER" id="PTHR30146:SF109">
    <property type="entry name" value="HTH-TYPE TRANSCRIPTIONAL REGULATOR GALS"/>
    <property type="match status" value="1"/>
</dbReference>
<evidence type="ECO:0000256" key="2">
    <source>
        <dbReference type="ARBA" id="ARBA00023125"/>
    </source>
</evidence>
<dbReference type="EMBL" id="FNBN01000003">
    <property type="protein sequence ID" value="SDF96587.1"/>
    <property type="molecule type" value="Genomic_DNA"/>
</dbReference>
<proteinExistence type="predicted"/>
<dbReference type="InterPro" id="IPR001387">
    <property type="entry name" value="Cro/C1-type_HTH"/>
</dbReference>
<dbReference type="PROSITE" id="PS50932">
    <property type="entry name" value="HTH_LACI_2"/>
    <property type="match status" value="1"/>
</dbReference>
<dbReference type="GO" id="GO:0003700">
    <property type="term" value="F:DNA-binding transcription factor activity"/>
    <property type="evidence" value="ECO:0007669"/>
    <property type="project" value="TreeGrafter"/>
</dbReference>
<dbReference type="CDD" id="cd19977">
    <property type="entry name" value="PBP1_EndR-like"/>
    <property type="match status" value="1"/>
</dbReference>
<name>A0A1G7QDF5_CHIFI</name>
<dbReference type="SMART" id="SM00354">
    <property type="entry name" value="HTH_LACI"/>
    <property type="match status" value="1"/>
</dbReference>
<feature type="domain" description="HTH lacI-type" evidence="4">
    <location>
        <begin position="13"/>
        <end position="70"/>
    </location>
</feature>
<dbReference type="InterPro" id="IPR000843">
    <property type="entry name" value="HTH_LacI"/>
</dbReference>
<keyword evidence="3" id="KW-0804">Transcription</keyword>
<evidence type="ECO:0000313" key="6">
    <source>
        <dbReference type="EMBL" id="SDF96587.1"/>
    </source>
</evidence>
<evidence type="ECO:0000256" key="3">
    <source>
        <dbReference type="ARBA" id="ARBA00023163"/>
    </source>
</evidence>
<accession>A0A1G7QDF5</accession>
<dbReference type="PANTHER" id="PTHR30146">
    <property type="entry name" value="LACI-RELATED TRANSCRIPTIONAL REPRESSOR"/>
    <property type="match status" value="1"/>
</dbReference>
<sequence>MNIKPNLNFVKGISIKDIAQEAGVSPTTVSFVLNGKGKEKRISEQVSKRILKIAGKLKYKPNQLARGLRTGKTKTIGLIVEDIANSFFANVAKVVEDEADKFGYKVLFGSTEDNEEKAKGLLEVLRYRQVDGYIITPTVNLDKEIVSLQKPVVLMDRYFPNIADSNYVVVDNFQGAYVAVSHLVEQGYKKIGIITTTSSQIQMQQRLDGFVDALKKHGLPAGKNVIKRLPFDLDRAGFIQEITQYLQANKDLDALFFATNYLGICGIESIRAIGLHIGTDIGMVSFDDHDIFRLHSPSITCVAQPVEEIGRRLIHLLIAELEHNSSTTPQQIVLSLELRKRESSMPSVSHANA</sequence>
<keyword evidence="2" id="KW-0238">DNA-binding</keyword>
<organism evidence="6 7">
    <name type="scientific">Chitinophaga filiformis</name>
    <name type="common">Myxococcus filiformis</name>
    <name type="synonym">Flexibacter filiformis</name>
    <dbReference type="NCBI Taxonomy" id="104663"/>
    <lineage>
        <taxon>Bacteria</taxon>
        <taxon>Pseudomonadati</taxon>
        <taxon>Bacteroidota</taxon>
        <taxon>Chitinophagia</taxon>
        <taxon>Chitinophagales</taxon>
        <taxon>Chitinophagaceae</taxon>
        <taxon>Chitinophaga</taxon>
    </lineage>
</organism>
<protein>
    <submittedName>
        <fullName evidence="6">Transcriptional regulator, LacI family</fullName>
    </submittedName>
</protein>
<dbReference type="GO" id="GO:0000976">
    <property type="term" value="F:transcription cis-regulatory region binding"/>
    <property type="evidence" value="ECO:0007669"/>
    <property type="project" value="TreeGrafter"/>
</dbReference>